<organism evidence="7 8">
    <name type="scientific">Erysipelothrix inopinata</name>
    <dbReference type="NCBI Taxonomy" id="225084"/>
    <lineage>
        <taxon>Bacteria</taxon>
        <taxon>Bacillati</taxon>
        <taxon>Bacillota</taxon>
        <taxon>Erysipelotrichia</taxon>
        <taxon>Erysipelotrichales</taxon>
        <taxon>Erysipelotrichaceae</taxon>
        <taxon>Erysipelothrix</taxon>
    </lineage>
</organism>
<feature type="domain" description="TM2" evidence="6">
    <location>
        <begin position="38"/>
        <end position="86"/>
    </location>
</feature>
<evidence type="ECO:0000256" key="2">
    <source>
        <dbReference type="ARBA" id="ARBA00022692"/>
    </source>
</evidence>
<reference evidence="7 8" key="1">
    <citation type="submission" date="2020-08" db="EMBL/GenBank/DDBJ databases">
        <title>Genome sequence of Erysipelothrix inopinata DSM 15511T.</title>
        <authorList>
            <person name="Hyun D.-W."/>
            <person name="Bae J.-W."/>
        </authorList>
    </citation>
    <scope>NUCLEOTIDE SEQUENCE [LARGE SCALE GENOMIC DNA]</scope>
    <source>
        <strain evidence="7 8">DSM 15511</strain>
    </source>
</reference>
<proteinExistence type="predicted"/>
<keyword evidence="2 5" id="KW-0812">Transmembrane</keyword>
<dbReference type="GO" id="GO:0016020">
    <property type="term" value="C:membrane"/>
    <property type="evidence" value="ECO:0007669"/>
    <property type="project" value="UniProtKB-SubCell"/>
</dbReference>
<dbReference type="EMBL" id="CP060715">
    <property type="protein sequence ID" value="QNN61842.1"/>
    <property type="molecule type" value="Genomic_DNA"/>
</dbReference>
<dbReference type="InterPro" id="IPR050932">
    <property type="entry name" value="TM2D1-3-like"/>
</dbReference>
<evidence type="ECO:0000256" key="1">
    <source>
        <dbReference type="ARBA" id="ARBA00004141"/>
    </source>
</evidence>
<dbReference type="Proteomes" id="UP000515928">
    <property type="component" value="Chromosome"/>
</dbReference>
<evidence type="ECO:0000256" key="4">
    <source>
        <dbReference type="ARBA" id="ARBA00023136"/>
    </source>
</evidence>
<evidence type="ECO:0000259" key="6">
    <source>
        <dbReference type="Pfam" id="PF05154"/>
    </source>
</evidence>
<feature type="transmembrane region" description="Helical" evidence="5">
    <location>
        <begin position="64"/>
        <end position="83"/>
    </location>
</feature>
<dbReference type="PANTHER" id="PTHR21016">
    <property type="entry name" value="BETA-AMYLOID BINDING PROTEIN-RELATED"/>
    <property type="match status" value="1"/>
</dbReference>
<evidence type="ECO:0000256" key="3">
    <source>
        <dbReference type="ARBA" id="ARBA00022989"/>
    </source>
</evidence>
<keyword evidence="3 5" id="KW-1133">Transmembrane helix</keyword>
<dbReference type="PANTHER" id="PTHR21016:SF25">
    <property type="entry name" value="TM2 DOMAIN-CONTAINING PROTEIN DDB_G0277895-RELATED"/>
    <property type="match status" value="1"/>
</dbReference>
<evidence type="ECO:0000313" key="7">
    <source>
        <dbReference type="EMBL" id="QNN61842.1"/>
    </source>
</evidence>
<gene>
    <name evidence="7" type="ORF">H9L01_09100</name>
</gene>
<evidence type="ECO:0000313" key="8">
    <source>
        <dbReference type="Proteomes" id="UP000515928"/>
    </source>
</evidence>
<name>A0A7G9S1W7_9FIRM</name>
<dbReference type="Pfam" id="PF05154">
    <property type="entry name" value="TM2"/>
    <property type="match status" value="1"/>
</dbReference>
<keyword evidence="4 5" id="KW-0472">Membrane</keyword>
<dbReference type="InterPro" id="IPR007829">
    <property type="entry name" value="TM2"/>
</dbReference>
<accession>A0A7G9S1W7</accession>
<comment type="subcellular location">
    <subcellularLocation>
        <location evidence="1">Membrane</location>
        <topology evidence="1">Multi-pass membrane protein</topology>
    </subcellularLocation>
</comment>
<keyword evidence="8" id="KW-1185">Reference proteome</keyword>
<protein>
    <submittedName>
        <fullName evidence="7">TM2 domain-containing protein</fullName>
    </submittedName>
</protein>
<sequence>MFLMNNGKYFDNAQIPFVHNRLMGMTDHQFLFAMSMQFKDPTMMLIVSIFFGEFGLDRFLMGDIGMGLLKLVTGGLCGLLWLIDIFQIQGRVRDYNLNQLLMI</sequence>
<feature type="transmembrane region" description="Helical" evidence="5">
    <location>
        <begin position="30"/>
        <end position="52"/>
    </location>
</feature>
<dbReference type="AlphaFoldDB" id="A0A7G9S1W7"/>
<evidence type="ECO:0000256" key="5">
    <source>
        <dbReference type="SAM" id="Phobius"/>
    </source>
</evidence>
<dbReference type="KEGG" id="eio:H9L01_09100"/>